<dbReference type="Proteomes" id="UP000886501">
    <property type="component" value="Unassembled WGS sequence"/>
</dbReference>
<organism evidence="1 2">
    <name type="scientific">Thelephora ganbajun</name>
    <name type="common">Ganba fungus</name>
    <dbReference type="NCBI Taxonomy" id="370292"/>
    <lineage>
        <taxon>Eukaryota</taxon>
        <taxon>Fungi</taxon>
        <taxon>Dikarya</taxon>
        <taxon>Basidiomycota</taxon>
        <taxon>Agaricomycotina</taxon>
        <taxon>Agaricomycetes</taxon>
        <taxon>Thelephorales</taxon>
        <taxon>Thelephoraceae</taxon>
        <taxon>Thelephora</taxon>
    </lineage>
</organism>
<evidence type="ECO:0000313" key="1">
    <source>
        <dbReference type="EMBL" id="KAF9645533.1"/>
    </source>
</evidence>
<comment type="caution">
    <text evidence="1">The sequence shown here is derived from an EMBL/GenBank/DDBJ whole genome shotgun (WGS) entry which is preliminary data.</text>
</comment>
<dbReference type="EMBL" id="MU118087">
    <property type="protein sequence ID" value="KAF9645533.1"/>
    <property type="molecule type" value="Genomic_DNA"/>
</dbReference>
<name>A0ACB6Z8C2_THEGA</name>
<protein>
    <submittedName>
        <fullName evidence="1">Uncharacterized protein</fullName>
    </submittedName>
</protein>
<evidence type="ECO:0000313" key="2">
    <source>
        <dbReference type="Proteomes" id="UP000886501"/>
    </source>
</evidence>
<reference evidence="1" key="2">
    <citation type="journal article" date="2020" name="Nat. Commun.">
        <title>Large-scale genome sequencing of mycorrhizal fungi provides insights into the early evolution of symbiotic traits.</title>
        <authorList>
            <person name="Miyauchi S."/>
            <person name="Kiss E."/>
            <person name="Kuo A."/>
            <person name="Drula E."/>
            <person name="Kohler A."/>
            <person name="Sanchez-Garcia M."/>
            <person name="Morin E."/>
            <person name="Andreopoulos B."/>
            <person name="Barry K.W."/>
            <person name="Bonito G."/>
            <person name="Buee M."/>
            <person name="Carver A."/>
            <person name="Chen C."/>
            <person name="Cichocki N."/>
            <person name="Clum A."/>
            <person name="Culley D."/>
            <person name="Crous P.W."/>
            <person name="Fauchery L."/>
            <person name="Girlanda M."/>
            <person name="Hayes R.D."/>
            <person name="Keri Z."/>
            <person name="LaButti K."/>
            <person name="Lipzen A."/>
            <person name="Lombard V."/>
            <person name="Magnuson J."/>
            <person name="Maillard F."/>
            <person name="Murat C."/>
            <person name="Nolan M."/>
            <person name="Ohm R.A."/>
            <person name="Pangilinan J."/>
            <person name="Pereira M.F."/>
            <person name="Perotto S."/>
            <person name="Peter M."/>
            <person name="Pfister S."/>
            <person name="Riley R."/>
            <person name="Sitrit Y."/>
            <person name="Stielow J.B."/>
            <person name="Szollosi G."/>
            <person name="Zifcakova L."/>
            <person name="Stursova M."/>
            <person name="Spatafora J.W."/>
            <person name="Tedersoo L."/>
            <person name="Vaario L.M."/>
            <person name="Yamada A."/>
            <person name="Yan M."/>
            <person name="Wang P."/>
            <person name="Xu J."/>
            <person name="Bruns T."/>
            <person name="Baldrian P."/>
            <person name="Vilgalys R."/>
            <person name="Dunand C."/>
            <person name="Henrissat B."/>
            <person name="Grigoriev I.V."/>
            <person name="Hibbett D."/>
            <person name="Nagy L.G."/>
            <person name="Martin F.M."/>
        </authorList>
    </citation>
    <scope>NUCLEOTIDE SEQUENCE</scope>
    <source>
        <strain evidence="1">P2</strain>
    </source>
</reference>
<sequence>MSSDTLKEIIDAGHDIVSLKYYEVAVATVLLYDYLLTLADEINFAWHGRKSWVFALFLVVHSSLQQCSSFLKGEYRIGTRRWDTSSGCLFRNIVQRSRNGCMTVISEPLKPLSLTHVRCRCEKYRFFSILAFVWSTLLAQVALTLRIYAITGKNRTITTCFGVITTSQFVFGLYLTGYAATEGTQQILPIPLDAYRICIFVRHRPPEFLFTAISLLYDLLAFSLTVYLAARSNIYKSPIPSLLRTIAQDATLYFLVIFTSHLVLELTLLFARPTIRVLPAAGNTVYLPVMVTRLMLSLKKANASQEHAWSLGAPTVHTAIAFAECRGFADTGDEIHLDTYASGHEGTQSQTWQCKGCH</sequence>
<accession>A0ACB6Z8C2</accession>
<keyword evidence="2" id="KW-1185">Reference proteome</keyword>
<proteinExistence type="predicted"/>
<gene>
    <name evidence="1" type="ORF">BDM02DRAFT_3262853</name>
</gene>
<reference evidence="1" key="1">
    <citation type="submission" date="2019-10" db="EMBL/GenBank/DDBJ databases">
        <authorList>
            <consortium name="DOE Joint Genome Institute"/>
            <person name="Kuo A."/>
            <person name="Miyauchi S."/>
            <person name="Kiss E."/>
            <person name="Drula E."/>
            <person name="Kohler A."/>
            <person name="Sanchez-Garcia M."/>
            <person name="Andreopoulos B."/>
            <person name="Barry K.W."/>
            <person name="Bonito G."/>
            <person name="Buee M."/>
            <person name="Carver A."/>
            <person name="Chen C."/>
            <person name="Cichocki N."/>
            <person name="Clum A."/>
            <person name="Culley D."/>
            <person name="Crous P.W."/>
            <person name="Fauchery L."/>
            <person name="Girlanda M."/>
            <person name="Hayes R."/>
            <person name="Keri Z."/>
            <person name="Labutti K."/>
            <person name="Lipzen A."/>
            <person name="Lombard V."/>
            <person name="Magnuson J."/>
            <person name="Maillard F."/>
            <person name="Morin E."/>
            <person name="Murat C."/>
            <person name="Nolan M."/>
            <person name="Ohm R."/>
            <person name="Pangilinan J."/>
            <person name="Pereira M."/>
            <person name="Perotto S."/>
            <person name="Peter M."/>
            <person name="Riley R."/>
            <person name="Sitrit Y."/>
            <person name="Stielow B."/>
            <person name="Szollosi G."/>
            <person name="Zifcakova L."/>
            <person name="Stursova M."/>
            <person name="Spatafora J.W."/>
            <person name="Tedersoo L."/>
            <person name="Vaario L.-M."/>
            <person name="Yamada A."/>
            <person name="Yan M."/>
            <person name="Wang P."/>
            <person name="Xu J."/>
            <person name="Bruns T."/>
            <person name="Baldrian P."/>
            <person name="Vilgalys R."/>
            <person name="Henrissat B."/>
            <person name="Grigoriev I.V."/>
            <person name="Hibbett D."/>
            <person name="Nagy L.G."/>
            <person name="Martin F.M."/>
        </authorList>
    </citation>
    <scope>NUCLEOTIDE SEQUENCE</scope>
    <source>
        <strain evidence="1">P2</strain>
    </source>
</reference>